<sequence>MRAHLSDGNDVQLKYNAYDDIIFCKG</sequence>
<protein>
    <submittedName>
        <fullName evidence="1">Uncharacterized protein</fullName>
    </submittedName>
</protein>
<dbReference type="Proteomes" id="UP000238825">
    <property type="component" value="Chromosome"/>
</dbReference>
<reference evidence="1 2" key="1">
    <citation type="submission" date="2017-03" db="EMBL/GenBank/DDBJ databases">
        <title>The whole genome sequencing and assembly of Lysinibacillus sphaericus DSM 28T strain.</title>
        <authorList>
            <person name="Lee Y.-J."/>
            <person name="Yi H."/>
            <person name="Bahn Y.-S."/>
            <person name="Kim J.F."/>
            <person name="Lee D.-W."/>
        </authorList>
    </citation>
    <scope>NUCLEOTIDE SEQUENCE [LARGE SCALE GENOMIC DNA]</scope>
    <source>
        <strain evidence="1 2">DSM 28</strain>
    </source>
</reference>
<evidence type="ECO:0000313" key="1">
    <source>
        <dbReference type="EMBL" id="AVK96335.1"/>
    </source>
</evidence>
<organism evidence="1 2">
    <name type="scientific">Lysinibacillus sphaericus</name>
    <name type="common">Bacillus sphaericus</name>
    <dbReference type="NCBI Taxonomy" id="1421"/>
    <lineage>
        <taxon>Bacteria</taxon>
        <taxon>Bacillati</taxon>
        <taxon>Bacillota</taxon>
        <taxon>Bacilli</taxon>
        <taxon>Bacillales</taxon>
        <taxon>Bacillaceae</taxon>
        <taxon>Lysinibacillus</taxon>
    </lineage>
</organism>
<dbReference type="AlphaFoldDB" id="A0A2S0JYX5"/>
<name>A0A2S0JYX5_LYSSH</name>
<gene>
    <name evidence="1" type="ORF">LS41612_08765</name>
</gene>
<accession>A0A2S0JYX5</accession>
<evidence type="ECO:0000313" key="2">
    <source>
        <dbReference type="Proteomes" id="UP000238825"/>
    </source>
</evidence>
<dbReference type="EMBL" id="CP019980">
    <property type="protein sequence ID" value="AVK96335.1"/>
    <property type="molecule type" value="Genomic_DNA"/>
</dbReference>
<proteinExistence type="predicted"/>